<dbReference type="SUPFAM" id="SSF46626">
    <property type="entry name" value="Cytochrome c"/>
    <property type="match status" value="1"/>
</dbReference>
<keyword evidence="2" id="KW-0813">Transport</keyword>
<keyword evidence="6 8" id="KW-0408">Iron</keyword>
<keyword evidence="9" id="KW-0732">Signal</keyword>
<keyword evidence="4 8" id="KW-0479">Metal-binding</keyword>
<dbReference type="InterPro" id="IPR036909">
    <property type="entry name" value="Cyt_c-like_dom_sf"/>
</dbReference>
<comment type="PTM">
    <text evidence="8">Binds 1 heme c group covalently per subunit.</text>
</comment>
<keyword evidence="12" id="KW-1185">Reference proteome</keyword>
<comment type="caution">
    <text evidence="11">The sequence shown here is derived from an EMBL/GenBank/DDBJ whole genome shotgun (WGS) entry which is preliminary data.</text>
</comment>
<dbReference type="Gene3D" id="1.10.760.10">
    <property type="entry name" value="Cytochrome c-like domain"/>
    <property type="match status" value="1"/>
</dbReference>
<dbReference type="OrthoDB" id="9797504at2"/>
<feature type="chain" id="PRO_5001869360" description="Cytochrome c-551" evidence="9">
    <location>
        <begin position="27"/>
        <end position="111"/>
    </location>
</feature>
<dbReference type="eggNOG" id="COG4654">
    <property type="taxonomic scope" value="Bacteria"/>
</dbReference>
<dbReference type="InterPro" id="IPR009056">
    <property type="entry name" value="Cyt_c-like_dom"/>
</dbReference>
<dbReference type="AlphaFoldDB" id="A0A091B748"/>
<accession>A0A091B748</accession>
<dbReference type="STRING" id="1384054.N790_07860"/>
<evidence type="ECO:0000256" key="1">
    <source>
        <dbReference type="ARBA" id="ARBA00021020"/>
    </source>
</evidence>
<protein>
    <recommendedName>
        <fullName evidence="1">Cytochrome c-551</fullName>
    </recommendedName>
    <alternativeName>
        <fullName evidence="7">Cytochrome c551</fullName>
    </alternativeName>
</protein>
<evidence type="ECO:0000259" key="10">
    <source>
        <dbReference type="PROSITE" id="PS51007"/>
    </source>
</evidence>
<dbReference type="RefSeq" id="WP_043803429.1">
    <property type="nucleotide sequence ID" value="NZ_AVCH01000162.1"/>
</dbReference>
<sequence>MNKRNTRTLLPLAALAVAGLSGAASAAAPTDALTRNTCSACHGVDNKIVGPAFADVARKYAGQADAKDALKARIKAGGSGAWGPVPMPPQPNISDADLELIVDWLVGGAKP</sequence>
<gene>
    <name evidence="11" type="ORF">N790_07860</name>
</gene>
<feature type="signal peptide" evidence="9">
    <location>
        <begin position="1"/>
        <end position="26"/>
    </location>
</feature>
<evidence type="ECO:0000256" key="9">
    <source>
        <dbReference type="SAM" id="SignalP"/>
    </source>
</evidence>
<feature type="binding site" description="covalent" evidence="8">
    <location>
        <position position="42"/>
    </location>
    <ligand>
        <name>heme c</name>
        <dbReference type="ChEBI" id="CHEBI:61717"/>
    </ligand>
</feature>
<name>A0A091B748_9GAMM</name>
<keyword evidence="5" id="KW-0249">Electron transport</keyword>
<dbReference type="InterPro" id="IPR002324">
    <property type="entry name" value="Cyt_c_ID"/>
</dbReference>
<dbReference type="PATRIC" id="fig|1384054.3.peg.1637"/>
<reference evidence="11 12" key="1">
    <citation type="submission" date="2013-09" db="EMBL/GenBank/DDBJ databases">
        <title>Genome sequencing of Arenimonas malthae.</title>
        <authorList>
            <person name="Chen F."/>
            <person name="Wang G."/>
        </authorList>
    </citation>
    <scope>NUCLEOTIDE SEQUENCE [LARGE SCALE GENOMIC DNA]</scope>
    <source>
        <strain evidence="11 12">CC-JY-1</strain>
    </source>
</reference>
<dbReference type="GO" id="GO:0005506">
    <property type="term" value="F:iron ion binding"/>
    <property type="evidence" value="ECO:0007669"/>
    <property type="project" value="InterPro"/>
</dbReference>
<evidence type="ECO:0000256" key="6">
    <source>
        <dbReference type="ARBA" id="ARBA00023004"/>
    </source>
</evidence>
<evidence type="ECO:0000256" key="5">
    <source>
        <dbReference type="ARBA" id="ARBA00022982"/>
    </source>
</evidence>
<feature type="binding site" description="axial binding residue" evidence="8">
    <location>
        <position position="38"/>
    </location>
    <ligand>
        <name>heme c</name>
        <dbReference type="ChEBI" id="CHEBI:61717"/>
    </ligand>
    <ligandPart>
        <name>Fe</name>
        <dbReference type="ChEBI" id="CHEBI:18248"/>
    </ligandPart>
</feature>
<dbReference type="PROSITE" id="PS51007">
    <property type="entry name" value="CYTC"/>
    <property type="match status" value="1"/>
</dbReference>
<evidence type="ECO:0000313" key="12">
    <source>
        <dbReference type="Proteomes" id="UP000029392"/>
    </source>
</evidence>
<feature type="binding site" description="covalent" evidence="8">
    <location>
        <position position="87"/>
    </location>
    <ligand>
        <name>heme c</name>
        <dbReference type="ChEBI" id="CHEBI:61717"/>
    </ligand>
</feature>
<evidence type="ECO:0000256" key="3">
    <source>
        <dbReference type="ARBA" id="ARBA00022617"/>
    </source>
</evidence>
<dbReference type="Pfam" id="PF00034">
    <property type="entry name" value="Cytochrom_C"/>
    <property type="match status" value="1"/>
</dbReference>
<organism evidence="11 12">
    <name type="scientific">Arenimonas malthae CC-JY-1</name>
    <dbReference type="NCBI Taxonomy" id="1384054"/>
    <lineage>
        <taxon>Bacteria</taxon>
        <taxon>Pseudomonadati</taxon>
        <taxon>Pseudomonadota</taxon>
        <taxon>Gammaproteobacteria</taxon>
        <taxon>Lysobacterales</taxon>
        <taxon>Lysobacteraceae</taxon>
        <taxon>Arenimonas</taxon>
    </lineage>
</organism>
<dbReference type="Proteomes" id="UP000029392">
    <property type="component" value="Unassembled WGS sequence"/>
</dbReference>
<dbReference type="GO" id="GO:0009055">
    <property type="term" value="F:electron transfer activity"/>
    <property type="evidence" value="ECO:0007669"/>
    <property type="project" value="InterPro"/>
</dbReference>
<evidence type="ECO:0000256" key="7">
    <source>
        <dbReference type="ARBA" id="ARBA00031244"/>
    </source>
</evidence>
<dbReference type="EMBL" id="AVCH01000162">
    <property type="protein sequence ID" value="KFN47332.1"/>
    <property type="molecule type" value="Genomic_DNA"/>
</dbReference>
<evidence type="ECO:0000313" key="11">
    <source>
        <dbReference type="EMBL" id="KFN47332.1"/>
    </source>
</evidence>
<dbReference type="PRINTS" id="PR00606">
    <property type="entry name" value="CYTCHROMECID"/>
</dbReference>
<proteinExistence type="predicted"/>
<evidence type="ECO:0000256" key="8">
    <source>
        <dbReference type="PIRSR" id="PIRSR602324-1"/>
    </source>
</evidence>
<evidence type="ECO:0000256" key="4">
    <source>
        <dbReference type="ARBA" id="ARBA00022723"/>
    </source>
</evidence>
<feature type="domain" description="Cytochrome c" evidence="10">
    <location>
        <begin position="24"/>
        <end position="109"/>
    </location>
</feature>
<keyword evidence="3 8" id="KW-0349">Heme</keyword>
<evidence type="ECO:0000256" key="2">
    <source>
        <dbReference type="ARBA" id="ARBA00022448"/>
    </source>
</evidence>
<dbReference type="GO" id="GO:0020037">
    <property type="term" value="F:heme binding"/>
    <property type="evidence" value="ECO:0007669"/>
    <property type="project" value="InterPro"/>
</dbReference>